<dbReference type="InterPro" id="IPR000421">
    <property type="entry name" value="FA58C"/>
</dbReference>
<comment type="similarity">
    <text evidence="12">Belongs to the protein kinase superfamily. Tyr protein kinase family. Insulin receptor subfamily.</text>
</comment>
<protein>
    <recommendedName>
        <fullName evidence="19">Discoidin domain-containing receptor 2-like Protein</fullName>
    </recommendedName>
</protein>
<dbReference type="InterPro" id="IPR020635">
    <property type="entry name" value="Tyr_kinase_cat_dom"/>
</dbReference>
<dbReference type="GO" id="GO:0051897">
    <property type="term" value="P:positive regulation of phosphatidylinositol 3-kinase/protein kinase B signal transduction"/>
    <property type="evidence" value="ECO:0000318"/>
    <property type="project" value="GO_Central"/>
</dbReference>
<dbReference type="GO" id="GO:0043235">
    <property type="term" value="C:receptor complex"/>
    <property type="evidence" value="ECO:0000318"/>
    <property type="project" value="GO_Central"/>
</dbReference>
<evidence type="ECO:0000256" key="1">
    <source>
        <dbReference type="ARBA" id="ARBA00004251"/>
    </source>
</evidence>
<dbReference type="PROSITE" id="PS00109">
    <property type="entry name" value="PROTEIN_KINASE_TYR"/>
    <property type="match status" value="1"/>
</dbReference>
<dbReference type="Proteomes" id="UP000007266">
    <property type="component" value="Linkage group 3"/>
</dbReference>
<evidence type="ECO:0000256" key="10">
    <source>
        <dbReference type="ARBA" id="ARBA00023170"/>
    </source>
</evidence>
<dbReference type="HOGENOM" id="CLU_008873_1_0_1"/>
<dbReference type="PROSITE" id="PS01286">
    <property type="entry name" value="FA58C_2"/>
    <property type="match status" value="1"/>
</dbReference>
<dbReference type="FunFam" id="2.60.120.260:FF:000007">
    <property type="entry name" value="Discoidin domain receptor tyrosine kinase 1"/>
    <property type="match status" value="1"/>
</dbReference>
<evidence type="ECO:0000313" key="18">
    <source>
        <dbReference type="Proteomes" id="UP000007266"/>
    </source>
</evidence>
<evidence type="ECO:0000256" key="8">
    <source>
        <dbReference type="ARBA" id="ARBA00023136"/>
    </source>
</evidence>
<dbReference type="SUPFAM" id="SSF49785">
    <property type="entry name" value="Galactose-binding domain-like"/>
    <property type="match status" value="1"/>
</dbReference>
<feature type="transmembrane region" description="Helical" evidence="14">
    <location>
        <begin position="455"/>
        <end position="479"/>
    </location>
</feature>
<evidence type="ECO:0000256" key="2">
    <source>
        <dbReference type="ARBA" id="ARBA00022475"/>
    </source>
</evidence>
<keyword evidence="7 14" id="KW-1133">Transmembrane helix</keyword>
<dbReference type="PANTHER" id="PTHR24416:SF579">
    <property type="entry name" value="DISCOIDIN DOMAIN-CONTAINING RECEPTOR 2-LIKE PROTEIN"/>
    <property type="match status" value="1"/>
</dbReference>
<evidence type="ECO:0000259" key="15">
    <source>
        <dbReference type="PROSITE" id="PS50011"/>
    </source>
</evidence>
<evidence type="ECO:0000259" key="16">
    <source>
        <dbReference type="PROSITE" id="PS50022"/>
    </source>
</evidence>
<evidence type="ECO:0000256" key="11">
    <source>
        <dbReference type="ARBA" id="ARBA00023180"/>
    </source>
</evidence>
<evidence type="ECO:0000256" key="4">
    <source>
        <dbReference type="ARBA" id="ARBA00022729"/>
    </source>
</evidence>
<name>D6WFT6_TRICA</name>
<keyword evidence="9" id="KW-1015">Disulfide bond</keyword>
<dbReference type="GO" id="GO:0038062">
    <property type="term" value="F:protein tyrosine kinase collagen receptor activity"/>
    <property type="evidence" value="ECO:0000318"/>
    <property type="project" value="GO_Central"/>
</dbReference>
<evidence type="ECO:0000256" key="12">
    <source>
        <dbReference type="ARBA" id="ARBA00061639"/>
    </source>
</evidence>
<proteinExistence type="inferred from homology"/>
<dbReference type="GO" id="GO:0007169">
    <property type="term" value="P:cell surface receptor protein tyrosine kinase signaling pathway"/>
    <property type="evidence" value="ECO:0000318"/>
    <property type="project" value="GO_Central"/>
</dbReference>
<evidence type="ECO:0000256" key="13">
    <source>
        <dbReference type="SAM" id="MobiDB-lite"/>
    </source>
</evidence>
<dbReference type="Pfam" id="PF00754">
    <property type="entry name" value="F5_F8_type_C"/>
    <property type="match status" value="1"/>
</dbReference>
<dbReference type="InterPro" id="IPR008979">
    <property type="entry name" value="Galactose-bd-like_sf"/>
</dbReference>
<evidence type="ECO:0000256" key="7">
    <source>
        <dbReference type="ARBA" id="ARBA00022989"/>
    </source>
</evidence>
<dbReference type="InterPro" id="IPR048525">
    <property type="entry name" value="DDR1-2_DS-like"/>
</dbReference>
<organism evidence="17 18">
    <name type="scientific">Tribolium castaneum</name>
    <name type="common">Red flour beetle</name>
    <dbReference type="NCBI Taxonomy" id="7070"/>
    <lineage>
        <taxon>Eukaryota</taxon>
        <taxon>Metazoa</taxon>
        <taxon>Ecdysozoa</taxon>
        <taxon>Arthropoda</taxon>
        <taxon>Hexapoda</taxon>
        <taxon>Insecta</taxon>
        <taxon>Pterygota</taxon>
        <taxon>Neoptera</taxon>
        <taxon>Endopterygota</taxon>
        <taxon>Coleoptera</taxon>
        <taxon>Polyphaga</taxon>
        <taxon>Cucujiformia</taxon>
        <taxon>Tenebrionidae</taxon>
        <taxon>Tenebrionidae incertae sedis</taxon>
        <taxon>Tribolium</taxon>
    </lineage>
</organism>
<evidence type="ECO:0000256" key="6">
    <source>
        <dbReference type="ARBA" id="ARBA00022840"/>
    </source>
</evidence>
<sequence length="969" mass="110851">MVIVDKRVQCGVNYYCVLDYSATLGNLTCPRKENRNVRCLERRLLARVVLGKWTSMKTFRKQLLTVLLLLHAGVNEAVDLSQCIAPLGMENGAIKDEDITASSSFDSGNVGPHHGRVRTDRNGGAWCPLKQATTEPEEWIQIDLKTVHMITATGSQGRFGNGVGIEYAEAYMLEYWRPKLSKWIRYHNSKGEEVLPGNINTYLESKNTLVPPIWVSKIRFYPYSYHKRTVCMRVELYGCRYTDGIVSYSMPQGDKRGSNWEFYDFGYDGHWDGDELKHGLGQLIDGIFGHDDFKTDFYDEAQTWVGWKNDTRQHKPIEIKFEFDRVREFSAVHIYCNNQFTKDVQIFSHAKVMFSVGGKRFKGEPITYEYMEDRIFENARNVTIKLHHRVGRFVKVQLHFAAKWLLVSEITFDSVVAHGNFTVESEPKAAPPTQGHELHEQKIEIPVPNKINEPAYLTIIVIGLAFIILLLGGVIYLIIHRFRNRKFFRSPNSSNIGFPGDTLPHLQPESVLGMSEKGSSIEAYGVTEIEDYRRSHGTLKSSLRSTLPLPHPGHMSEGNEYQEPYQALKYAPYYSYSSVVMEMQDAMPNSIKKCPIQQIDAYDYAVPEPGTLPLLGSDNTLPINRSRMSSVSLKSQKMNARNSHSEGKRSPTQQEALTALKKRLEDTQLVEFPRHRLRMLSKLSEGAFGTVYIAEADGITEFSSSMSLGTRLVAIKFLGENAAEKEKKDFYRDVRILAALEDPNIARVLGICSQEEPICVVMEYLDHGDLCQFLKTHVAADNNASLPYGVKSLSFNCLLYMGAQIASGMRYLESLNFVHRDLATRNCLIGKGYQIKICDFGTYNELYINDYYKVDGNTPLPIRWMAWESVYQTRYTTKSDVWAFAVTLWEILTLCRRPPYDSLPDPEVMENLAHMHCDDGQYMYLPRPTASKDIYDLMLECWRRKDVERPSFREIHIFLQRKNLGYAPT</sequence>
<dbReference type="PROSITE" id="PS50011">
    <property type="entry name" value="PROTEIN_KINASE_DOM"/>
    <property type="match status" value="1"/>
</dbReference>
<dbReference type="InterPro" id="IPR001245">
    <property type="entry name" value="Ser-Thr/Tyr_kinase_cat_dom"/>
</dbReference>
<feature type="region of interest" description="Disordered" evidence="13">
    <location>
        <begin position="629"/>
        <end position="654"/>
    </location>
</feature>
<dbReference type="OMA" id="AIHIYCN"/>
<dbReference type="Gene3D" id="1.10.510.10">
    <property type="entry name" value="Transferase(Phosphotransferase) domain 1"/>
    <property type="match status" value="1"/>
</dbReference>
<feature type="domain" description="F5/8 type C" evidence="16">
    <location>
        <begin position="83"/>
        <end position="239"/>
    </location>
</feature>
<evidence type="ECO:0000256" key="14">
    <source>
        <dbReference type="SAM" id="Phobius"/>
    </source>
</evidence>
<keyword evidence="10" id="KW-0675">Receptor</keyword>
<dbReference type="PROSITE" id="PS50022">
    <property type="entry name" value="FA58C_3"/>
    <property type="match status" value="1"/>
</dbReference>
<keyword evidence="6" id="KW-0067">ATP-binding</keyword>
<keyword evidence="5" id="KW-0547">Nucleotide-binding</keyword>
<dbReference type="InterPro" id="IPR008266">
    <property type="entry name" value="Tyr_kinase_AS"/>
</dbReference>
<dbReference type="AlphaFoldDB" id="D6WFT6"/>
<dbReference type="GO" id="GO:0005518">
    <property type="term" value="F:collagen binding"/>
    <property type="evidence" value="ECO:0000318"/>
    <property type="project" value="GO_Central"/>
</dbReference>
<keyword evidence="3 14" id="KW-0812">Transmembrane</keyword>
<dbReference type="Pfam" id="PF07714">
    <property type="entry name" value="PK_Tyr_Ser-Thr"/>
    <property type="match status" value="1"/>
</dbReference>
<evidence type="ECO:0000256" key="9">
    <source>
        <dbReference type="ARBA" id="ARBA00023157"/>
    </source>
</evidence>
<dbReference type="InterPro" id="IPR050122">
    <property type="entry name" value="RTK"/>
</dbReference>
<dbReference type="EMBL" id="KQ971319">
    <property type="protein sequence ID" value="EEZ99592.2"/>
    <property type="molecule type" value="Genomic_DNA"/>
</dbReference>
<dbReference type="GO" id="GO:0005886">
    <property type="term" value="C:plasma membrane"/>
    <property type="evidence" value="ECO:0000318"/>
    <property type="project" value="GO_Central"/>
</dbReference>
<dbReference type="InterPro" id="IPR000719">
    <property type="entry name" value="Prot_kinase_dom"/>
</dbReference>
<feature type="domain" description="Protein kinase" evidence="15">
    <location>
        <begin position="677"/>
        <end position="959"/>
    </location>
</feature>
<dbReference type="SUPFAM" id="SSF56112">
    <property type="entry name" value="Protein kinase-like (PK-like)"/>
    <property type="match status" value="1"/>
</dbReference>
<dbReference type="PANTHER" id="PTHR24416">
    <property type="entry name" value="TYROSINE-PROTEIN KINASE RECEPTOR"/>
    <property type="match status" value="1"/>
</dbReference>
<feature type="compositionally biased region" description="Polar residues" evidence="13">
    <location>
        <begin position="629"/>
        <end position="642"/>
    </location>
</feature>
<dbReference type="PRINTS" id="PR00109">
    <property type="entry name" value="TYRKINASE"/>
</dbReference>
<dbReference type="Gene3D" id="3.30.200.20">
    <property type="entry name" value="Phosphorylase Kinase, domain 1"/>
    <property type="match status" value="1"/>
</dbReference>
<dbReference type="GO" id="GO:0010976">
    <property type="term" value="P:positive regulation of neuron projection development"/>
    <property type="evidence" value="ECO:0000318"/>
    <property type="project" value="GO_Central"/>
</dbReference>
<dbReference type="GO" id="GO:0048680">
    <property type="term" value="P:positive regulation of axon regeneration"/>
    <property type="evidence" value="ECO:0007669"/>
    <property type="project" value="UniProtKB-ARBA"/>
</dbReference>
<keyword evidence="8 14" id="KW-0472">Membrane</keyword>
<evidence type="ECO:0000256" key="3">
    <source>
        <dbReference type="ARBA" id="ARBA00022692"/>
    </source>
</evidence>
<dbReference type="Gene3D" id="2.60.120.260">
    <property type="entry name" value="Galactose-binding domain-like"/>
    <property type="match status" value="1"/>
</dbReference>
<dbReference type="FunFam" id="1.10.510.10:FF:000053">
    <property type="entry name" value="Epithelial discoidin domain-containing receptor 1"/>
    <property type="match status" value="1"/>
</dbReference>
<dbReference type="SMART" id="SM00219">
    <property type="entry name" value="TyrKc"/>
    <property type="match status" value="1"/>
</dbReference>
<dbReference type="FunFam" id="2.60.120.1190:FF:000003">
    <property type="entry name" value="Discoidin domain-containing receptor 2"/>
    <property type="match status" value="1"/>
</dbReference>
<keyword evidence="4" id="KW-0732">Signal</keyword>
<keyword evidence="18" id="KW-1185">Reference proteome</keyword>
<gene>
    <name evidence="17" type="primary">AUGUSTUS-3.0.2_01579</name>
    <name evidence="17" type="ORF">TcasGA2_TC001579</name>
</gene>
<keyword evidence="2" id="KW-1003">Cell membrane</keyword>
<dbReference type="CDD" id="cd00057">
    <property type="entry name" value="FA58C"/>
    <property type="match status" value="1"/>
</dbReference>
<dbReference type="InterPro" id="IPR011009">
    <property type="entry name" value="Kinase-like_dom_sf"/>
</dbReference>
<comment type="subcellular location">
    <subcellularLocation>
        <location evidence="1">Cell membrane</location>
        <topology evidence="1">Single-pass type I membrane protein</topology>
    </subcellularLocation>
</comment>
<dbReference type="Gene3D" id="2.60.120.1190">
    <property type="match status" value="1"/>
</dbReference>
<keyword evidence="11" id="KW-0325">Glycoprotein</keyword>
<evidence type="ECO:0000256" key="5">
    <source>
        <dbReference type="ARBA" id="ARBA00022741"/>
    </source>
</evidence>
<accession>D6WFT6</accession>
<dbReference type="GO" id="GO:0005524">
    <property type="term" value="F:ATP binding"/>
    <property type="evidence" value="ECO:0007669"/>
    <property type="project" value="UniProtKB-KW"/>
</dbReference>
<reference evidence="17 18" key="1">
    <citation type="journal article" date="2008" name="Nature">
        <title>The genome of the model beetle and pest Tribolium castaneum.</title>
        <authorList>
            <consortium name="Tribolium Genome Sequencing Consortium"/>
            <person name="Richards S."/>
            <person name="Gibbs R.A."/>
            <person name="Weinstock G.M."/>
            <person name="Brown S.J."/>
            <person name="Denell R."/>
            <person name="Beeman R.W."/>
            <person name="Gibbs R."/>
            <person name="Beeman R.W."/>
            <person name="Brown S.J."/>
            <person name="Bucher G."/>
            <person name="Friedrich M."/>
            <person name="Grimmelikhuijzen C.J."/>
            <person name="Klingler M."/>
            <person name="Lorenzen M."/>
            <person name="Richards S."/>
            <person name="Roth S."/>
            <person name="Schroder R."/>
            <person name="Tautz D."/>
            <person name="Zdobnov E.M."/>
            <person name="Muzny D."/>
            <person name="Gibbs R.A."/>
            <person name="Weinstock G.M."/>
            <person name="Attaway T."/>
            <person name="Bell S."/>
            <person name="Buhay C.J."/>
            <person name="Chandrabose M.N."/>
            <person name="Chavez D."/>
            <person name="Clerk-Blankenburg K.P."/>
            <person name="Cree A."/>
            <person name="Dao M."/>
            <person name="Davis C."/>
            <person name="Chacko J."/>
            <person name="Dinh H."/>
            <person name="Dugan-Rocha S."/>
            <person name="Fowler G."/>
            <person name="Garner T.T."/>
            <person name="Garnes J."/>
            <person name="Gnirke A."/>
            <person name="Hawes A."/>
            <person name="Hernandez J."/>
            <person name="Hines S."/>
            <person name="Holder M."/>
            <person name="Hume J."/>
            <person name="Jhangiani S.N."/>
            <person name="Joshi V."/>
            <person name="Khan Z.M."/>
            <person name="Jackson L."/>
            <person name="Kovar C."/>
            <person name="Kowis A."/>
            <person name="Lee S."/>
            <person name="Lewis L.R."/>
            <person name="Margolis J."/>
            <person name="Morgan M."/>
            <person name="Nazareth L.V."/>
            <person name="Nguyen N."/>
            <person name="Okwuonu G."/>
            <person name="Parker D."/>
            <person name="Richards S."/>
            <person name="Ruiz S.J."/>
            <person name="Santibanez J."/>
            <person name="Savard J."/>
            <person name="Scherer S.E."/>
            <person name="Schneider B."/>
            <person name="Sodergren E."/>
            <person name="Tautz D."/>
            <person name="Vattahil S."/>
            <person name="Villasana D."/>
            <person name="White C.S."/>
            <person name="Wright R."/>
            <person name="Park Y."/>
            <person name="Beeman R.W."/>
            <person name="Lord J."/>
            <person name="Oppert B."/>
            <person name="Lorenzen M."/>
            <person name="Brown S."/>
            <person name="Wang L."/>
            <person name="Savard J."/>
            <person name="Tautz D."/>
            <person name="Richards S."/>
            <person name="Weinstock G."/>
            <person name="Gibbs R.A."/>
            <person name="Liu Y."/>
            <person name="Worley K."/>
            <person name="Weinstock G."/>
            <person name="Elsik C.G."/>
            <person name="Reese J.T."/>
            <person name="Elhaik E."/>
            <person name="Landan G."/>
            <person name="Graur D."/>
            <person name="Arensburger P."/>
            <person name="Atkinson P."/>
            <person name="Beeman R.W."/>
            <person name="Beidler J."/>
            <person name="Brown S.J."/>
            <person name="Demuth J.P."/>
            <person name="Drury D.W."/>
            <person name="Du Y.Z."/>
            <person name="Fujiwara H."/>
            <person name="Lorenzen M."/>
            <person name="Maselli V."/>
            <person name="Osanai M."/>
            <person name="Park Y."/>
            <person name="Robertson H.M."/>
            <person name="Tu Z."/>
            <person name="Wang J.J."/>
            <person name="Wang S."/>
            <person name="Richards S."/>
            <person name="Song H."/>
            <person name="Zhang L."/>
            <person name="Sodergren E."/>
            <person name="Werner D."/>
            <person name="Stanke M."/>
            <person name="Morgenstern B."/>
            <person name="Solovyev V."/>
            <person name="Kosarev P."/>
            <person name="Brown G."/>
            <person name="Chen H.C."/>
            <person name="Ermolaeva O."/>
            <person name="Hlavina W."/>
            <person name="Kapustin Y."/>
            <person name="Kiryutin B."/>
            <person name="Kitts P."/>
            <person name="Maglott D."/>
            <person name="Pruitt K."/>
            <person name="Sapojnikov V."/>
            <person name="Souvorov A."/>
            <person name="Mackey A.J."/>
            <person name="Waterhouse R.M."/>
            <person name="Wyder S."/>
            <person name="Zdobnov E.M."/>
            <person name="Zdobnov E.M."/>
            <person name="Wyder S."/>
            <person name="Kriventseva E.V."/>
            <person name="Kadowaki T."/>
            <person name="Bork P."/>
            <person name="Aranda M."/>
            <person name="Bao R."/>
            <person name="Beermann A."/>
            <person name="Berns N."/>
            <person name="Bolognesi R."/>
            <person name="Bonneton F."/>
            <person name="Bopp D."/>
            <person name="Brown S.J."/>
            <person name="Bucher G."/>
            <person name="Butts T."/>
            <person name="Chaumot A."/>
            <person name="Denell R.E."/>
            <person name="Ferrier D.E."/>
            <person name="Friedrich M."/>
            <person name="Gordon C.M."/>
            <person name="Jindra M."/>
            <person name="Klingler M."/>
            <person name="Lan Q."/>
            <person name="Lattorff H.M."/>
            <person name="Laudet V."/>
            <person name="von Levetsow C."/>
            <person name="Liu Z."/>
            <person name="Lutz R."/>
            <person name="Lynch J.A."/>
            <person name="da Fonseca R.N."/>
            <person name="Posnien N."/>
            <person name="Reuter R."/>
            <person name="Roth S."/>
            <person name="Savard J."/>
            <person name="Schinko J.B."/>
            <person name="Schmitt C."/>
            <person name="Schoppmeier M."/>
            <person name="Schroder R."/>
            <person name="Shippy T.D."/>
            <person name="Simonnet F."/>
            <person name="Marques-Souza H."/>
            <person name="Tautz D."/>
            <person name="Tomoyasu Y."/>
            <person name="Trauner J."/>
            <person name="Van der Zee M."/>
            <person name="Vervoort M."/>
            <person name="Wittkopp N."/>
            <person name="Wimmer E.A."/>
            <person name="Yang X."/>
            <person name="Jones A.K."/>
            <person name="Sattelle D.B."/>
            <person name="Ebert P.R."/>
            <person name="Nelson D."/>
            <person name="Scott J.G."/>
            <person name="Beeman R.W."/>
            <person name="Muthukrishnan S."/>
            <person name="Kramer K.J."/>
            <person name="Arakane Y."/>
            <person name="Beeman R.W."/>
            <person name="Zhu Q."/>
            <person name="Hogenkamp D."/>
            <person name="Dixit R."/>
            <person name="Oppert B."/>
            <person name="Jiang H."/>
            <person name="Zou Z."/>
            <person name="Marshall J."/>
            <person name="Elpidina E."/>
            <person name="Vinokurov K."/>
            <person name="Oppert C."/>
            <person name="Zou Z."/>
            <person name="Evans J."/>
            <person name="Lu Z."/>
            <person name="Zhao P."/>
            <person name="Sumathipala N."/>
            <person name="Altincicek B."/>
            <person name="Vilcinskas A."/>
            <person name="Williams M."/>
            <person name="Hultmark D."/>
            <person name="Hetru C."/>
            <person name="Jiang H."/>
            <person name="Grimmelikhuijzen C.J."/>
            <person name="Hauser F."/>
            <person name="Cazzamali G."/>
            <person name="Williamson M."/>
            <person name="Park Y."/>
            <person name="Li B."/>
            <person name="Tanaka Y."/>
            <person name="Predel R."/>
            <person name="Neupert S."/>
            <person name="Schachtner J."/>
            <person name="Verleyen P."/>
            <person name="Raible F."/>
            <person name="Bork P."/>
            <person name="Friedrich M."/>
            <person name="Walden K.K."/>
            <person name="Robertson H.M."/>
            <person name="Angeli S."/>
            <person name="Foret S."/>
            <person name="Bucher G."/>
            <person name="Schuetz S."/>
            <person name="Maleszka R."/>
            <person name="Wimmer E.A."/>
            <person name="Beeman R.W."/>
            <person name="Lorenzen M."/>
            <person name="Tomoyasu Y."/>
            <person name="Miller S.C."/>
            <person name="Grossmann D."/>
            <person name="Bucher G."/>
        </authorList>
    </citation>
    <scope>NUCLEOTIDE SEQUENCE [LARGE SCALE GENOMIC DNA]</scope>
    <source>
        <strain evidence="17 18">Georgia GA2</strain>
    </source>
</reference>
<dbReference type="Pfam" id="PF21114">
    <property type="entry name" value="DDR1-2_DS-like"/>
    <property type="match status" value="1"/>
</dbReference>
<evidence type="ECO:0000313" key="17">
    <source>
        <dbReference type="EMBL" id="EEZ99592.2"/>
    </source>
</evidence>
<dbReference type="eggNOG" id="KOG1094">
    <property type="taxonomic scope" value="Eukaryota"/>
</dbReference>
<reference evidence="17 18" key="2">
    <citation type="journal article" date="2010" name="Nucleic Acids Res.">
        <title>BeetleBase in 2010: revisions to provide comprehensive genomic information for Tribolium castaneum.</title>
        <authorList>
            <person name="Kim H.S."/>
            <person name="Murphy T."/>
            <person name="Xia J."/>
            <person name="Caragea D."/>
            <person name="Park Y."/>
            <person name="Beeman R.W."/>
            <person name="Lorenzen M.D."/>
            <person name="Butcher S."/>
            <person name="Manak J.R."/>
            <person name="Brown S.J."/>
        </authorList>
    </citation>
    <scope>GENOME REANNOTATION</scope>
    <source>
        <strain evidence="17 18">Georgia GA2</strain>
    </source>
</reference>
<dbReference type="SMART" id="SM00231">
    <property type="entry name" value="FA58C"/>
    <property type="match status" value="1"/>
</dbReference>
<evidence type="ECO:0008006" key="19">
    <source>
        <dbReference type="Google" id="ProtNLM"/>
    </source>
</evidence>